<dbReference type="EMBL" id="JAXCLW010000009">
    <property type="protein sequence ID" value="MDY0885386.1"/>
    <property type="molecule type" value="Genomic_DNA"/>
</dbReference>
<accession>A0ABU5EGN7</accession>
<dbReference type="RefSeq" id="WP_320510458.1">
    <property type="nucleotide sequence ID" value="NZ_JAXCLW010000009.1"/>
</dbReference>
<dbReference type="InterPro" id="IPR008868">
    <property type="entry name" value="TniB"/>
</dbReference>
<dbReference type="Proteomes" id="UP001279642">
    <property type="component" value="Unassembled WGS sequence"/>
</dbReference>
<dbReference type="InterPro" id="IPR027417">
    <property type="entry name" value="P-loop_NTPase"/>
</dbReference>
<comment type="caution">
    <text evidence="1">The sequence shown here is derived from an EMBL/GenBank/DDBJ whole genome shotgun (WGS) entry which is preliminary data.</text>
</comment>
<sequence>MSAAHKTELIADFQAAFEKIRFHHPRTVRLHHEFEIMRKIARKTRFKMQRALPVIGPSSSGKSCAVDLYMKGLSIPEYDGEIGVRPVIYVELQPKSTPRRLYSDILRTFEGEKSKAGTEADMRERMYRYLIEARVELLIIDEFHHLIHREDKAPQYSVAASCKQLLNEGICAMAVLGLKRVEVITKDPEFASRTRPPIQFDPLNPLKTKDRQLFIGYIDELDEHLVSAGITGRKSNLAKPEICACLQDVSSGTIGHVSNLVRFAISGMVEREDDIITEDDLTLAVEEWAIPMGVCGRNAFVEGISSRSLEPIG</sequence>
<dbReference type="SUPFAM" id="SSF52540">
    <property type="entry name" value="P-loop containing nucleoside triphosphate hydrolases"/>
    <property type="match status" value="1"/>
</dbReference>
<gene>
    <name evidence="1" type="ORF">SMD27_21265</name>
</gene>
<evidence type="ECO:0000313" key="1">
    <source>
        <dbReference type="EMBL" id="MDY0885386.1"/>
    </source>
</evidence>
<keyword evidence="2" id="KW-1185">Reference proteome</keyword>
<reference evidence="1 2" key="1">
    <citation type="journal article" date="2016" name="Antonie Van Leeuwenhoek">
        <title>Dongia soli sp. nov., isolated from soil from Dokdo, Korea.</title>
        <authorList>
            <person name="Kim D.U."/>
            <person name="Lee H."/>
            <person name="Kim H."/>
            <person name="Kim S.G."/>
            <person name="Ka J.O."/>
        </authorList>
    </citation>
    <scope>NUCLEOTIDE SEQUENCE [LARGE SCALE GENOMIC DNA]</scope>
    <source>
        <strain evidence="1 2">D78</strain>
    </source>
</reference>
<organism evidence="1 2">
    <name type="scientific">Dongia soli</name>
    <dbReference type="NCBI Taxonomy" id="600628"/>
    <lineage>
        <taxon>Bacteria</taxon>
        <taxon>Pseudomonadati</taxon>
        <taxon>Pseudomonadota</taxon>
        <taxon>Alphaproteobacteria</taxon>
        <taxon>Rhodospirillales</taxon>
        <taxon>Dongiaceae</taxon>
        <taxon>Dongia</taxon>
    </lineage>
</organism>
<protein>
    <submittedName>
        <fullName evidence="1">TniB family NTP-binding protein</fullName>
    </submittedName>
</protein>
<proteinExistence type="predicted"/>
<dbReference type="Gene3D" id="3.40.50.300">
    <property type="entry name" value="P-loop containing nucleotide triphosphate hydrolases"/>
    <property type="match status" value="1"/>
</dbReference>
<name>A0ABU5EGN7_9PROT</name>
<dbReference type="Pfam" id="PF05621">
    <property type="entry name" value="TniB"/>
    <property type="match status" value="1"/>
</dbReference>
<evidence type="ECO:0000313" key="2">
    <source>
        <dbReference type="Proteomes" id="UP001279642"/>
    </source>
</evidence>